<gene>
    <name evidence="1" type="ORF">HMPREF9020_01473</name>
</gene>
<evidence type="ECO:0000313" key="1">
    <source>
        <dbReference type="EMBL" id="EQW12461.1"/>
    </source>
</evidence>
<comment type="caution">
    <text evidence="1">The sequence shown here is derived from an EMBL/GenBank/DDBJ whole genome shotgun (WGS) entry which is preliminary data.</text>
</comment>
<evidence type="ECO:0008006" key="3">
    <source>
        <dbReference type="Google" id="ProtNLM"/>
    </source>
</evidence>
<keyword evidence="2" id="KW-1185">Reference proteome</keyword>
<dbReference type="Proteomes" id="UP000005777">
    <property type="component" value="Unassembled WGS sequence"/>
</dbReference>
<name>T8KU31_SCAIO</name>
<dbReference type="eggNOG" id="COG2826">
    <property type="taxonomic scope" value="Bacteria"/>
</dbReference>
<accession>T8KU31</accession>
<dbReference type="EMBL" id="ADCX01000018">
    <property type="protein sequence ID" value="EQW12461.1"/>
    <property type="molecule type" value="Genomic_DNA"/>
</dbReference>
<reference evidence="1 2" key="1">
    <citation type="submission" date="2012-01" db="EMBL/GenBank/DDBJ databases">
        <title>The Genome Sequence of Scardovia inopinata F0304.</title>
        <authorList>
            <consortium name="The Broad Institute Genome Sequencing Platform"/>
            <person name="Ward D."/>
            <person name="Earl A."/>
            <person name="Feldgarden M."/>
            <person name="Gevers D."/>
            <person name="Young S."/>
            <person name="Zeng Q."/>
            <person name="Koehrsen M."/>
            <person name="Alvarado L."/>
            <person name="Berlin A.M."/>
            <person name="Borenstein D."/>
            <person name="Chapman S.B."/>
            <person name="Chen Z."/>
            <person name="Engels R."/>
            <person name="Freedman E."/>
            <person name="Gellesch M."/>
            <person name="Goldberg J."/>
            <person name="Griggs A."/>
            <person name="Gujja S."/>
            <person name="Heilman E.R."/>
            <person name="Heiman D.I."/>
            <person name="Hepburn T.A."/>
            <person name="Howarth C."/>
            <person name="Jen D."/>
            <person name="Larson L."/>
            <person name="Mehta T."/>
            <person name="Park D."/>
            <person name="Pearson M."/>
            <person name="Richards J."/>
            <person name="Roberts A."/>
            <person name="Saif S."/>
            <person name="Shea T.D."/>
            <person name="Shenoy N."/>
            <person name="Sisk P."/>
            <person name="Stolte C."/>
            <person name="Sykes S.N."/>
            <person name="Walk T."/>
            <person name="White J."/>
            <person name="Yandava C."/>
            <person name="Izard J."/>
            <person name="Baranova O.V."/>
            <person name="Blanton J.M."/>
            <person name="Tanner A.C."/>
            <person name="Dewhirst F."/>
            <person name="Haas B."/>
            <person name="Nusbaum C."/>
            <person name="Birren B."/>
        </authorList>
    </citation>
    <scope>NUCLEOTIDE SEQUENCE [LARGE SCALE GENOMIC DNA]</scope>
    <source>
        <strain evidence="1 2">F0304</strain>
    </source>
</reference>
<sequence length="229" mass="26985">MRFLIRKDSVTHMAYHHLTLHELVMVETYWSMRVPVSWIAQRMRRGRQTIYRVIHAFDRGMTALEYYHEYKKHRYHCGRKRVRLRAQYVHLITCFLHQGLSFDVISGLFPRMLPCSSRTLYRLAHTGVFPKQSLPWKGKRHKNGVKDKEADATHFVVLLLIERTRILDLIPSLVILKDTLLLEQTITAVCSLSRKDKRKLSSRSILMGVLPKISKTRLTRGYQVCQKIS</sequence>
<organism evidence="1 2">
    <name type="scientific">Scardovia inopinata F0304</name>
    <dbReference type="NCBI Taxonomy" id="641146"/>
    <lineage>
        <taxon>Bacteria</taxon>
        <taxon>Bacillati</taxon>
        <taxon>Actinomycetota</taxon>
        <taxon>Actinomycetes</taxon>
        <taxon>Bifidobacteriales</taxon>
        <taxon>Bifidobacteriaceae</taxon>
        <taxon>Scardovia</taxon>
    </lineage>
</organism>
<protein>
    <recommendedName>
        <fullName evidence="3">Transposase IS30-like HTH domain-containing protein</fullName>
    </recommendedName>
</protein>
<dbReference type="AlphaFoldDB" id="T8KU31"/>
<evidence type="ECO:0000313" key="2">
    <source>
        <dbReference type="Proteomes" id="UP000005777"/>
    </source>
</evidence>
<proteinExistence type="predicted"/>
<dbReference type="HOGENOM" id="CLU_1209121_0_0_11"/>